<protein>
    <submittedName>
        <fullName evidence="2">Uncharacterized protein</fullName>
    </submittedName>
</protein>
<accession>A0A9P0L445</accession>
<reference evidence="2" key="1">
    <citation type="submission" date="2022-03" db="EMBL/GenBank/DDBJ databases">
        <authorList>
            <person name="Sayadi A."/>
        </authorList>
    </citation>
    <scope>NUCLEOTIDE SEQUENCE</scope>
</reference>
<evidence type="ECO:0000313" key="3">
    <source>
        <dbReference type="Proteomes" id="UP001152888"/>
    </source>
</evidence>
<dbReference type="Proteomes" id="UP001152888">
    <property type="component" value="Unassembled WGS sequence"/>
</dbReference>
<feature type="compositionally biased region" description="Polar residues" evidence="1">
    <location>
        <begin position="1"/>
        <end position="16"/>
    </location>
</feature>
<comment type="caution">
    <text evidence="2">The sequence shown here is derived from an EMBL/GenBank/DDBJ whole genome shotgun (WGS) entry which is preliminary data.</text>
</comment>
<feature type="compositionally biased region" description="Basic and acidic residues" evidence="1">
    <location>
        <begin position="17"/>
        <end position="26"/>
    </location>
</feature>
<sequence length="125" mass="14346">MNMDDTITCSESLLSNHQKDTENHVEDTEDDYSESGTCINSILSETSTVASSSKSNFKMINEKERIGELKRKMMLLLSKYDHMSDEIEAMNETIKCIRLRNSILLKRIQKSDDETLNAQHTQLVQ</sequence>
<dbReference type="AlphaFoldDB" id="A0A9P0L445"/>
<gene>
    <name evidence="2" type="ORF">ACAOBT_LOCUS17042</name>
</gene>
<dbReference type="EMBL" id="CAKOFQ010006991">
    <property type="protein sequence ID" value="CAH1986077.1"/>
    <property type="molecule type" value="Genomic_DNA"/>
</dbReference>
<dbReference type="OrthoDB" id="10457765at2759"/>
<evidence type="ECO:0000256" key="1">
    <source>
        <dbReference type="SAM" id="MobiDB-lite"/>
    </source>
</evidence>
<organism evidence="2 3">
    <name type="scientific">Acanthoscelides obtectus</name>
    <name type="common">Bean weevil</name>
    <name type="synonym">Bruchus obtectus</name>
    <dbReference type="NCBI Taxonomy" id="200917"/>
    <lineage>
        <taxon>Eukaryota</taxon>
        <taxon>Metazoa</taxon>
        <taxon>Ecdysozoa</taxon>
        <taxon>Arthropoda</taxon>
        <taxon>Hexapoda</taxon>
        <taxon>Insecta</taxon>
        <taxon>Pterygota</taxon>
        <taxon>Neoptera</taxon>
        <taxon>Endopterygota</taxon>
        <taxon>Coleoptera</taxon>
        <taxon>Polyphaga</taxon>
        <taxon>Cucujiformia</taxon>
        <taxon>Chrysomeloidea</taxon>
        <taxon>Chrysomelidae</taxon>
        <taxon>Bruchinae</taxon>
        <taxon>Bruchini</taxon>
        <taxon>Acanthoscelides</taxon>
    </lineage>
</organism>
<feature type="region of interest" description="Disordered" evidence="1">
    <location>
        <begin position="1"/>
        <end position="34"/>
    </location>
</feature>
<proteinExistence type="predicted"/>
<name>A0A9P0L445_ACAOB</name>
<keyword evidence="3" id="KW-1185">Reference proteome</keyword>
<evidence type="ECO:0000313" key="2">
    <source>
        <dbReference type="EMBL" id="CAH1986077.1"/>
    </source>
</evidence>